<dbReference type="RefSeq" id="XP_013351421.1">
    <property type="nucleotide sequence ID" value="XM_013495967.1"/>
</dbReference>
<dbReference type="VEuPathDB" id="ToxoDB:EMH_0044520"/>
<dbReference type="GeneID" id="25379166"/>
<evidence type="ECO:0000256" key="1">
    <source>
        <dbReference type="SAM" id="MobiDB-lite"/>
    </source>
</evidence>
<proteinExistence type="predicted"/>
<accession>U6JXU8</accession>
<feature type="compositionally biased region" description="Low complexity" evidence="1">
    <location>
        <begin position="209"/>
        <end position="222"/>
    </location>
</feature>
<keyword evidence="3" id="KW-1185">Reference proteome</keyword>
<feature type="region of interest" description="Disordered" evidence="1">
    <location>
        <begin position="203"/>
        <end position="222"/>
    </location>
</feature>
<protein>
    <submittedName>
        <fullName evidence="2">Uncharacterized protein</fullName>
    </submittedName>
</protein>
<reference evidence="2" key="1">
    <citation type="submission" date="2013-10" db="EMBL/GenBank/DDBJ databases">
        <title>Genomic analysis of the causative agents of coccidiosis in chickens.</title>
        <authorList>
            <person name="Reid A.J."/>
            <person name="Blake D."/>
            <person name="Billington K."/>
            <person name="Browne H."/>
            <person name="Dunn M."/>
            <person name="Hung S."/>
            <person name="Kawahara F."/>
            <person name="Miranda-Saavedra D."/>
            <person name="Mourier T."/>
            <person name="Nagra H."/>
            <person name="Otto T.D."/>
            <person name="Rawlings N."/>
            <person name="Sanchez A."/>
            <person name="Sanders M."/>
            <person name="Subramaniam C."/>
            <person name="Tay Y."/>
            <person name="Dear P."/>
            <person name="Doerig C."/>
            <person name="Gruber A."/>
            <person name="Parkinson J."/>
            <person name="Shirley M."/>
            <person name="Wan K.L."/>
            <person name="Berriman M."/>
            <person name="Tomley F."/>
            <person name="Pain A."/>
        </authorList>
    </citation>
    <scope>NUCLEOTIDE SEQUENCE [LARGE SCALE GENOMIC DNA]</scope>
    <source>
        <strain evidence="2">Houghton</strain>
    </source>
</reference>
<name>U6JXU8_9EIME</name>
<evidence type="ECO:0000313" key="2">
    <source>
        <dbReference type="EMBL" id="CDJ28847.1"/>
    </source>
</evidence>
<dbReference type="AlphaFoldDB" id="U6JXU8"/>
<dbReference type="EMBL" id="HG681591">
    <property type="protein sequence ID" value="CDJ28847.1"/>
    <property type="molecule type" value="Genomic_DNA"/>
</dbReference>
<sequence>MGSAADTLDAGALDPAYSDLVFGGGEEQQHLSQLDKAPGLQQEASDSSAVPLEYYQASAAAGQTGFFSVGDAYSGDAALTPEAWLDDSVANMYPQTSQQMAVSTVWGNPVVEDLTAFSDAGSVASSSEGAGRFGPRTAGAEAGKGISAAEALDASVWDPVDSGLVFGGDEEQQHLSQLGKAPKLQQEASGFSTRPLDYYEASAAAGQPDSSSGGSAYSSDAALSPEGWLDESVANMYPQTSQQMAVSTVWGTPVVEDLTAFSGAGSVGTSSEGAGIFGPRAADSGLVFGGDEEQQHLSQLGKAPKLQQEAWGFSTRPLDYYEASAAAGQTDSSSGGSAYSSDAALTPEGWLDESLSNVYPQTTQQMEVSTVWRNAVVETASTATIDAGSVGTSSEGAGKIGAKVAGTAAGKDRAVPTVQSKAAQRRKRRAQAAAADLDAVKGSASAPAVRATSRGRTGQAEEPDLRQHPFVRLPVVNPEDIHKSFRVEIALTPNLNISSPMDSYVMMRSLFGQSSLTAEEVDTLIKESELLTDYRLPEIARMQKTEDSNKLINKLSSALAIYKQQRRPEPKVIIDMKRTILNLPYKGTQFSHPLWRMWIQDDKDFFGSKDDSESSSDDEKPGHGETKEP</sequence>
<evidence type="ECO:0000313" key="3">
    <source>
        <dbReference type="Proteomes" id="UP000030744"/>
    </source>
</evidence>
<dbReference type="Proteomes" id="UP000030744">
    <property type="component" value="Unassembled WGS sequence"/>
</dbReference>
<organism evidence="2 3">
    <name type="scientific">Eimeria mitis</name>
    <dbReference type="NCBI Taxonomy" id="44415"/>
    <lineage>
        <taxon>Eukaryota</taxon>
        <taxon>Sar</taxon>
        <taxon>Alveolata</taxon>
        <taxon>Apicomplexa</taxon>
        <taxon>Conoidasida</taxon>
        <taxon>Coccidia</taxon>
        <taxon>Eucoccidiorida</taxon>
        <taxon>Eimeriorina</taxon>
        <taxon>Eimeriidae</taxon>
        <taxon>Eimeria</taxon>
    </lineage>
</organism>
<feature type="region of interest" description="Disordered" evidence="1">
    <location>
        <begin position="606"/>
        <end position="629"/>
    </location>
</feature>
<gene>
    <name evidence="2" type="ORF">EMH_0044520</name>
</gene>
<reference evidence="2" key="2">
    <citation type="submission" date="2013-10" db="EMBL/GenBank/DDBJ databases">
        <authorList>
            <person name="Aslett M."/>
        </authorList>
    </citation>
    <scope>NUCLEOTIDE SEQUENCE [LARGE SCALE GENOMIC DNA]</scope>
    <source>
        <strain evidence="2">Houghton</strain>
    </source>
</reference>
<feature type="region of interest" description="Disordered" evidence="1">
    <location>
        <begin position="411"/>
        <end position="464"/>
    </location>
</feature>